<accession>A0A8T2BJZ5</accession>
<feature type="compositionally biased region" description="Polar residues" evidence="1">
    <location>
        <begin position="7"/>
        <end position="17"/>
    </location>
</feature>
<keyword evidence="3" id="KW-1185">Reference proteome</keyword>
<gene>
    <name evidence="2" type="ORF">ISN44_As08g035790</name>
</gene>
<comment type="caution">
    <text evidence="2">The sequence shown here is derived from an EMBL/GenBank/DDBJ whole genome shotgun (WGS) entry which is preliminary data.</text>
</comment>
<evidence type="ECO:0000313" key="2">
    <source>
        <dbReference type="EMBL" id="KAG7584091.1"/>
    </source>
</evidence>
<evidence type="ECO:0000313" key="3">
    <source>
        <dbReference type="Proteomes" id="UP000694251"/>
    </source>
</evidence>
<dbReference type="OrthoDB" id="1087031at2759"/>
<protein>
    <submittedName>
        <fullName evidence="2">Uncharacterized protein</fullName>
    </submittedName>
</protein>
<dbReference type="PANTHER" id="PTHR33070:SF129">
    <property type="entry name" value="DUF241 DOMAIN PROTEIN"/>
    <property type="match status" value="1"/>
</dbReference>
<dbReference type="Pfam" id="PF03004">
    <property type="entry name" value="Transposase_24"/>
    <property type="match status" value="1"/>
</dbReference>
<dbReference type="InterPro" id="IPR004320">
    <property type="entry name" value="BPS1_pln"/>
</dbReference>
<dbReference type="Pfam" id="PF03087">
    <property type="entry name" value="BPS1"/>
    <property type="match status" value="2"/>
</dbReference>
<dbReference type="GO" id="GO:0048367">
    <property type="term" value="P:shoot system development"/>
    <property type="evidence" value="ECO:0007669"/>
    <property type="project" value="InterPro"/>
</dbReference>
<feature type="compositionally biased region" description="Basic and acidic residues" evidence="1">
    <location>
        <begin position="256"/>
        <end position="268"/>
    </location>
</feature>
<dbReference type="GO" id="GO:0048364">
    <property type="term" value="P:root development"/>
    <property type="evidence" value="ECO:0007669"/>
    <property type="project" value="InterPro"/>
</dbReference>
<sequence length="848" mass="96091">MAVSFHVRSNSFPSRSHPQAAHVDEQLARLRSSEQASSSSSSSICQRLDNLQELHESLDKLISRPITQQALSQEQNKKAVEQLLDGSLRILDLCNISKDALSEMKEGLMEIQSILRRKRGDLSGEIKKYVTSRKSLKKSFQKALKSLKVTQAEDETLAVFGEAEAITIALFDSLFSYMSGSKTCSKWSVVSQLMNKKKATCEAQANEFTKVDSEFQYEKTLKMEDVQNLESCIQDLEDGLESLSNYPSIPHPQASHVDEQLARLRSSEETSTSSSSSICQRLDNLQDLHEFLEKLIRLPITQHALGQEQNKKSVEQLLDGSLRILDVCNISKDALSQMKEGRRRRNVPNASQRAPGTSIAPKRPTTLPPQYDFTPPAVPDPRVQSPVQQPRIVPQHSTSAVHVRDYPPPQQLFMNSQSQSQPRQRQASEEVRQPTPQQPTPHQPQPEDEAPPSPHSHLNSDGPSVGHSQPYSSQGNNFMEFSPMLPELEEETLQALNDLLQVPDRDQFTTVLSPTPRENTTWFTRDVKSRLVRKITKIFKNKFDGPYYSWTCVPRERQERYFIEFAKTHTWDPLITGTVQWWFEEICQRRMKNMVSTARTKRKKPKWIYKDIWAVMVAYWDTEEAQQRSETYSKVRMSDRNGLGPHIHLSGPKSYQQIQDELEEQLGRPVSLGEVFIKTHTKADGTYVDGKAEKIAKIYEANVQAKLSELEVETSSISDGASRVRELTADECTAIFLQSTEKDSRGTLYGVGSLKGILRNGKRKQPGDSSSFVAMQEQLKEAQRKIEEQAAENAIRDAAVAAREKEHSRTVAEQKDKLEHLSLVEKYLRQTDPAFLDFIQSHSAPATT</sequence>
<feature type="region of interest" description="Disordered" evidence="1">
    <location>
        <begin position="244"/>
        <end position="277"/>
    </location>
</feature>
<feature type="compositionally biased region" description="Basic and acidic residues" evidence="1">
    <location>
        <begin position="22"/>
        <end position="32"/>
    </location>
</feature>
<feature type="region of interest" description="Disordered" evidence="1">
    <location>
        <begin position="1"/>
        <end position="43"/>
    </location>
</feature>
<dbReference type="InterPro" id="IPR004252">
    <property type="entry name" value="Probable_transposase_24"/>
</dbReference>
<dbReference type="EMBL" id="JAEFBJ010000008">
    <property type="protein sequence ID" value="KAG7584091.1"/>
    <property type="molecule type" value="Genomic_DNA"/>
</dbReference>
<feature type="compositionally biased region" description="Low complexity" evidence="1">
    <location>
        <begin position="416"/>
        <end position="425"/>
    </location>
</feature>
<dbReference type="PANTHER" id="PTHR33070">
    <property type="entry name" value="OS06G0725500 PROTEIN"/>
    <property type="match status" value="1"/>
</dbReference>
<reference evidence="2 3" key="1">
    <citation type="submission" date="2020-12" db="EMBL/GenBank/DDBJ databases">
        <title>Concerted genomic and epigenomic changes stabilize Arabidopsis allopolyploids.</title>
        <authorList>
            <person name="Chen Z."/>
        </authorList>
    </citation>
    <scope>NUCLEOTIDE SEQUENCE [LARGE SCALE GENOMIC DNA]</scope>
    <source>
        <strain evidence="2">As9502</strain>
        <tissue evidence="2">Leaf</tissue>
    </source>
</reference>
<evidence type="ECO:0000256" key="1">
    <source>
        <dbReference type="SAM" id="MobiDB-lite"/>
    </source>
</evidence>
<name>A0A8T2BJZ5_ARASU</name>
<dbReference type="Proteomes" id="UP000694251">
    <property type="component" value="Chromosome 8"/>
</dbReference>
<feature type="compositionally biased region" description="Polar residues" evidence="1">
    <location>
        <begin position="456"/>
        <end position="479"/>
    </location>
</feature>
<proteinExistence type="predicted"/>
<dbReference type="AlphaFoldDB" id="A0A8T2BJZ5"/>
<feature type="compositionally biased region" description="Low complexity" evidence="1">
    <location>
        <begin position="33"/>
        <end position="43"/>
    </location>
</feature>
<feature type="region of interest" description="Disordered" evidence="1">
    <location>
        <begin position="336"/>
        <end position="479"/>
    </location>
</feature>
<organism evidence="2 3">
    <name type="scientific">Arabidopsis suecica</name>
    <name type="common">Swedish thale-cress</name>
    <name type="synonym">Cardaminopsis suecica</name>
    <dbReference type="NCBI Taxonomy" id="45249"/>
    <lineage>
        <taxon>Eukaryota</taxon>
        <taxon>Viridiplantae</taxon>
        <taxon>Streptophyta</taxon>
        <taxon>Embryophyta</taxon>
        <taxon>Tracheophyta</taxon>
        <taxon>Spermatophyta</taxon>
        <taxon>Magnoliopsida</taxon>
        <taxon>eudicotyledons</taxon>
        <taxon>Gunneridae</taxon>
        <taxon>Pentapetalae</taxon>
        <taxon>rosids</taxon>
        <taxon>malvids</taxon>
        <taxon>Brassicales</taxon>
        <taxon>Brassicaceae</taxon>
        <taxon>Camelineae</taxon>
        <taxon>Arabidopsis</taxon>
    </lineage>
</organism>